<dbReference type="GO" id="GO:0046047">
    <property type="term" value="P:TTP catabolic process"/>
    <property type="evidence" value="ECO:0007669"/>
    <property type="project" value="TreeGrafter"/>
</dbReference>
<dbReference type="CDD" id="cd11528">
    <property type="entry name" value="NTP-PPase_MazG_Nterm"/>
    <property type="match status" value="1"/>
</dbReference>
<gene>
    <name evidence="2" type="ORF">DPQ25_03355</name>
</gene>
<evidence type="ECO:0000313" key="2">
    <source>
        <dbReference type="EMBL" id="RAQ30547.1"/>
    </source>
</evidence>
<protein>
    <submittedName>
        <fullName evidence="2">Nucleoside triphosphate pyrophosphohydrolase</fullName>
    </submittedName>
</protein>
<accession>A0A328UFF2</accession>
<dbReference type="GO" id="GO:0046076">
    <property type="term" value="P:dTTP catabolic process"/>
    <property type="evidence" value="ECO:0007669"/>
    <property type="project" value="TreeGrafter"/>
</dbReference>
<dbReference type="EMBL" id="QLYR01000001">
    <property type="protein sequence ID" value="RAQ30547.1"/>
    <property type="molecule type" value="Genomic_DNA"/>
</dbReference>
<evidence type="ECO:0000313" key="3">
    <source>
        <dbReference type="Proteomes" id="UP000249377"/>
    </source>
</evidence>
<reference evidence="2 3" key="1">
    <citation type="submission" date="2018-06" db="EMBL/GenBank/DDBJ databases">
        <title>Noncontiguous genome sequence of Ruminococcaceae bacterium ASD2818.</title>
        <authorList>
            <person name="Chaplin A.V."/>
            <person name="Sokolova S.R."/>
            <person name="Kochetkova T.O."/>
            <person name="Goltsov A.Y."/>
            <person name="Trofimov D.Y."/>
            <person name="Efimov B.A."/>
        </authorList>
    </citation>
    <scope>NUCLEOTIDE SEQUENCE [LARGE SCALE GENOMIC DNA]</scope>
    <source>
        <strain evidence="2 3">ASD2818</strain>
    </source>
</reference>
<dbReference type="Proteomes" id="UP000249377">
    <property type="component" value="Unassembled WGS sequence"/>
</dbReference>
<comment type="caution">
    <text evidence="2">The sequence shown here is derived from an EMBL/GenBank/DDBJ whole genome shotgun (WGS) entry which is preliminary data.</text>
</comment>
<dbReference type="GO" id="GO:0006203">
    <property type="term" value="P:dGTP catabolic process"/>
    <property type="evidence" value="ECO:0007669"/>
    <property type="project" value="TreeGrafter"/>
</dbReference>
<dbReference type="Gene3D" id="1.10.287.1080">
    <property type="entry name" value="MazG-like"/>
    <property type="match status" value="2"/>
</dbReference>
<organism evidence="2 3">
    <name type="scientific">Hydrogeniiclostridium mannosilyticum</name>
    <dbReference type="NCBI Taxonomy" id="2764322"/>
    <lineage>
        <taxon>Bacteria</taxon>
        <taxon>Bacillati</taxon>
        <taxon>Bacillota</taxon>
        <taxon>Clostridia</taxon>
        <taxon>Eubacteriales</taxon>
        <taxon>Acutalibacteraceae</taxon>
        <taxon>Hydrogeniiclostridium</taxon>
    </lineage>
</organism>
<dbReference type="SUPFAM" id="SSF101386">
    <property type="entry name" value="all-alpha NTP pyrophosphatases"/>
    <property type="match status" value="1"/>
</dbReference>
<dbReference type="InterPro" id="IPR048015">
    <property type="entry name" value="NTP-PPase_MazG-like_N"/>
</dbReference>
<dbReference type="GO" id="GO:0046052">
    <property type="term" value="P:UTP catabolic process"/>
    <property type="evidence" value="ECO:0007669"/>
    <property type="project" value="TreeGrafter"/>
</dbReference>
<dbReference type="GO" id="GO:0046061">
    <property type="term" value="P:dATP catabolic process"/>
    <property type="evidence" value="ECO:0007669"/>
    <property type="project" value="TreeGrafter"/>
</dbReference>
<keyword evidence="3" id="KW-1185">Reference proteome</keyword>
<dbReference type="InterPro" id="IPR011551">
    <property type="entry name" value="NTP_PyrPHydrolase_MazG"/>
</dbReference>
<dbReference type="PANTHER" id="PTHR30522">
    <property type="entry name" value="NUCLEOSIDE TRIPHOSPHATE PYROPHOSPHOHYDROLASE"/>
    <property type="match status" value="1"/>
</dbReference>
<evidence type="ECO:0000259" key="1">
    <source>
        <dbReference type="Pfam" id="PF03819"/>
    </source>
</evidence>
<feature type="domain" description="NTP pyrophosphohydrolase MazG-like" evidence="1">
    <location>
        <begin position="2"/>
        <end position="47"/>
    </location>
</feature>
<dbReference type="AlphaFoldDB" id="A0A328UFF2"/>
<proteinExistence type="predicted"/>
<sequence length="203" mass="22213">MLEEELGDVLLQVVFHAQLEQEAGSFSFADVVDGIAKKMVYRHPHVFGQAHVNNSQDVLENWDALKKKSKGQETQSEVLKSVSPSLPALMRAAKLQKKAFKAGAGAETALRAIEQTECALAALRGRLLQEEDCGAAYGDFLFAAAGLSRFVEEEPEEALAKACGRFLAAFCKMERLAEQEGVPLLPDQREALARLWEAVAVQL</sequence>
<dbReference type="GO" id="GO:0046081">
    <property type="term" value="P:dUTP catabolic process"/>
    <property type="evidence" value="ECO:0007669"/>
    <property type="project" value="TreeGrafter"/>
</dbReference>
<dbReference type="Pfam" id="PF03819">
    <property type="entry name" value="MazG"/>
    <property type="match status" value="1"/>
</dbReference>
<dbReference type="InterPro" id="IPR004518">
    <property type="entry name" value="MazG-like_dom"/>
</dbReference>
<name>A0A328UFF2_9FIRM</name>
<dbReference type="GO" id="GO:0047429">
    <property type="term" value="F:nucleoside triphosphate diphosphatase activity"/>
    <property type="evidence" value="ECO:0007669"/>
    <property type="project" value="TreeGrafter"/>
</dbReference>
<dbReference type="NCBIfam" id="TIGR00444">
    <property type="entry name" value="mazG"/>
    <property type="match status" value="1"/>
</dbReference>
<keyword evidence="2" id="KW-0378">Hydrolase</keyword>
<dbReference type="PANTHER" id="PTHR30522:SF0">
    <property type="entry name" value="NUCLEOSIDE TRIPHOSPHATE PYROPHOSPHOHYDROLASE"/>
    <property type="match status" value="1"/>
</dbReference>